<dbReference type="CDD" id="cd00156">
    <property type="entry name" value="REC"/>
    <property type="match status" value="1"/>
</dbReference>
<dbReference type="SUPFAM" id="SSF52172">
    <property type="entry name" value="CheY-like"/>
    <property type="match status" value="1"/>
</dbReference>
<evidence type="ECO:0000256" key="1">
    <source>
        <dbReference type="PROSITE-ProRule" id="PRU00169"/>
    </source>
</evidence>
<dbReference type="GO" id="GO:0000160">
    <property type="term" value="P:phosphorelay signal transduction system"/>
    <property type="evidence" value="ECO:0007669"/>
    <property type="project" value="InterPro"/>
</dbReference>
<evidence type="ECO:0000313" key="3">
    <source>
        <dbReference type="EMBL" id="THU31559.1"/>
    </source>
</evidence>
<feature type="modified residue" description="4-aspartylphosphate" evidence="1">
    <location>
        <position position="85"/>
    </location>
</feature>
<name>A0A4S8HBT1_9BACT</name>
<dbReference type="OrthoDB" id="663612at2"/>
<organism evidence="3 4">
    <name type="scientific">Niastella caeni</name>
    <dbReference type="NCBI Taxonomy" id="2569763"/>
    <lineage>
        <taxon>Bacteria</taxon>
        <taxon>Pseudomonadati</taxon>
        <taxon>Bacteroidota</taxon>
        <taxon>Chitinophagia</taxon>
        <taxon>Chitinophagales</taxon>
        <taxon>Chitinophagaceae</taxon>
        <taxon>Niastella</taxon>
    </lineage>
</organism>
<dbReference type="Gene3D" id="3.40.50.2300">
    <property type="match status" value="1"/>
</dbReference>
<keyword evidence="1" id="KW-0597">Phosphoprotein</keyword>
<comment type="caution">
    <text evidence="3">The sequence shown here is derived from an EMBL/GenBank/DDBJ whole genome shotgun (WGS) entry which is preliminary data.</text>
</comment>
<dbReference type="PROSITE" id="PS50110">
    <property type="entry name" value="RESPONSE_REGULATORY"/>
    <property type="match status" value="1"/>
</dbReference>
<dbReference type="AlphaFoldDB" id="A0A4S8HBT1"/>
<evidence type="ECO:0000313" key="4">
    <source>
        <dbReference type="Proteomes" id="UP000306918"/>
    </source>
</evidence>
<dbReference type="InterPro" id="IPR001789">
    <property type="entry name" value="Sig_transdc_resp-reg_receiver"/>
</dbReference>
<dbReference type="EMBL" id="STFF01000013">
    <property type="protein sequence ID" value="THU31559.1"/>
    <property type="molecule type" value="Genomic_DNA"/>
</dbReference>
<accession>A0A4S8HBT1</accession>
<sequence>MLQVSRCIVKPVAKIIVRIHNYYSKMSLIHFMKPVTILLAEDNLVLGLFVKQVLQQAGYRVWYCMNTSEAWQYYADKKPDLVLLDNNQSVQANFSLAGKIREVNKLIPIMFLSGTTYEEVVYENIWPEPVAQKAMVTLSEKKLLENLHNMMPVAAPPVAVAPVFDVKGMKWCSAEDILILTSFFEESVHLKQYVPN</sequence>
<keyword evidence="4" id="KW-1185">Reference proteome</keyword>
<evidence type="ECO:0000259" key="2">
    <source>
        <dbReference type="PROSITE" id="PS50110"/>
    </source>
</evidence>
<dbReference type="Pfam" id="PF00072">
    <property type="entry name" value="Response_reg"/>
    <property type="match status" value="1"/>
</dbReference>
<dbReference type="Proteomes" id="UP000306918">
    <property type="component" value="Unassembled WGS sequence"/>
</dbReference>
<gene>
    <name evidence="3" type="ORF">FAM09_28455</name>
</gene>
<dbReference type="InterPro" id="IPR011006">
    <property type="entry name" value="CheY-like_superfamily"/>
</dbReference>
<proteinExistence type="predicted"/>
<feature type="domain" description="Response regulatory" evidence="2">
    <location>
        <begin position="36"/>
        <end position="143"/>
    </location>
</feature>
<reference evidence="3 4" key="1">
    <citation type="submission" date="2019-04" db="EMBL/GenBank/DDBJ databases">
        <title>Niastella caeni sp. nov., isolated from activated sludge.</title>
        <authorList>
            <person name="Sheng M."/>
        </authorList>
    </citation>
    <scope>NUCLEOTIDE SEQUENCE [LARGE SCALE GENOMIC DNA]</scope>
    <source>
        <strain evidence="3 4">HX-2-15</strain>
    </source>
</reference>
<protein>
    <submittedName>
        <fullName evidence="3">Response regulator</fullName>
    </submittedName>
</protein>